<comment type="caution">
    <text evidence="2">The sequence shown here is derived from an EMBL/GenBank/DDBJ whole genome shotgun (WGS) entry which is preliminary data.</text>
</comment>
<organism evidence="2 3">
    <name type="scientific">Cichlidogyrus casuarinus</name>
    <dbReference type="NCBI Taxonomy" id="1844966"/>
    <lineage>
        <taxon>Eukaryota</taxon>
        <taxon>Metazoa</taxon>
        <taxon>Spiralia</taxon>
        <taxon>Lophotrochozoa</taxon>
        <taxon>Platyhelminthes</taxon>
        <taxon>Monogenea</taxon>
        <taxon>Monopisthocotylea</taxon>
        <taxon>Dactylogyridea</taxon>
        <taxon>Ancyrocephalidae</taxon>
        <taxon>Cichlidogyrus</taxon>
    </lineage>
</organism>
<dbReference type="EMBL" id="JBJKFK010001502">
    <property type="protein sequence ID" value="KAL3312924.1"/>
    <property type="molecule type" value="Genomic_DNA"/>
</dbReference>
<feature type="region of interest" description="Disordered" evidence="1">
    <location>
        <begin position="128"/>
        <end position="291"/>
    </location>
</feature>
<feature type="compositionally biased region" description="Basic residues" evidence="1">
    <location>
        <begin position="254"/>
        <end position="263"/>
    </location>
</feature>
<sequence>MEPNPMIANLKAVYTAFLDSSKELEDCIEEIIVQVQKLEPNEECGKSLYSIFVNLGLEPPSCLPEDEDVGNTTMISGVSYSSPKSFSTPPSDQIDGAIKNDLMVPSSPKPTTRSRNCLPRALFTDSALLNASKSKQQSSGEKKHRKADSVSPPIMNLRSQTSSLKRTNSIIFDGGPGLIMVKKLPHKPRRKAHTPTKRQIDSKNRLHKTPDALTKSVPSRTPKRSRNSSSNNLITPPSAKRRVKGSRKSDPTRKSSRSNRRKSSTVLETPNPNKYKPRWERAQTAAAEKTRNRAVIVAESPVKLDPGVQEPVSSPLRKLRRSVSTARNLSWFNTFSSCKEPPKLNLHARFSQQDTSCDFASVSLARAEQSRRQRFLEELSLSQFSDAIVPPNVDSCCSTGLSLPPFDNLSNHPILTRSASLRRRNSNLFSRSLTDNDNLSPPKSLAKSPLPLSPLKKSICFNLDEPRESPILKTFNVAMPSVTTPVSPIKSPEIIPVKKVTTKTLTRKSVLKLNRDVVLSAFNEEKNKRKRNKSVERSPVLKSDLFDEEAMFLGPEEFVQKVRNTPQPQKVLVRSYSGPSLEAENVDPNSCPSAERDPFEDSSHTEEQKEQLDYREENSFSNSCSIQEGPRRMRLSSMMCPESPKLRNRVRASLRGVLIERNCLMKKSSGTDNSGFFSGLCTPQGSPKKGLTSSTPLNKSPEADHCRTVALIAPIHVYKGSFDQSSNANDEILTNQRRVELFQPGRVTPIDRSYDYNLNSSASSSIRCPLPSVELESSMGSAVGTQQGGKDFAHEDTLNSAPVPEKITTRPSTRRSTRLSTAQGKGSQNLDEKNKSSKRFLFR</sequence>
<feature type="compositionally biased region" description="Basic and acidic residues" evidence="1">
    <location>
        <begin position="594"/>
        <end position="618"/>
    </location>
</feature>
<feature type="compositionally biased region" description="Polar residues" evidence="1">
    <location>
        <begin position="157"/>
        <end position="170"/>
    </location>
</feature>
<evidence type="ECO:0000313" key="2">
    <source>
        <dbReference type="EMBL" id="KAL3312924.1"/>
    </source>
</evidence>
<proteinExistence type="predicted"/>
<accession>A0ABD2Q066</accession>
<dbReference type="AlphaFoldDB" id="A0ABD2Q066"/>
<protein>
    <submittedName>
        <fullName evidence="2">Uncharacterized protein</fullName>
    </submittedName>
</protein>
<feature type="compositionally biased region" description="Basic residues" evidence="1">
    <location>
        <begin position="183"/>
        <end position="196"/>
    </location>
</feature>
<feature type="region of interest" description="Disordered" evidence="1">
    <location>
        <begin position="431"/>
        <end position="450"/>
    </location>
</feature>
<evidence type="ECO:0000313" key="3">
    <source>
        <dbReference type="Proteomes" id="UP001626550"/>
    </source>
</evidence>
<dbReference type="Proteomes" id="UP001626550">
    <property type="component" value="Unassembled WGS sequence"/>
</dbReference>
<name>A0ABD2Q066_9PLAT</name>
<feature type="region of interest" description="Disordered" evidence="1">
    <location>
        <begin position="777"/>
        <end position="843"/>
    </location>
</feature>
<gene>
    <name evidence="2" type="ORF">Ciccas_008472</name>
</gene>
<reference evidence="2 3" key="1">
    <citation type="submission" date="2024-11" db="EMBL/GenBank/DDBJ databases">
        <title>Adaptive evolution of stress response genes in parasites aligns with host niche diversity.</title>
        <authorList>
            <person name="Hahn C."/>
            <person name="Resl P."/>
        </authorList>
    </citation>
    <scope>NUCLEOTIDE SEQUENCE [LARGE SCALE GENOMIC DNA]</scope>
    <source>
        <strain evidence="2">EGGRZ-B1_66</strain>
        <tissue evidence="2">Body</tissue>
    </source>
</reference>
<evidence type="ECO:0000256" key="1">
    <source>
        <dbReference type="SAM" id="MobiDB-lite"/>
    </source>
</evidence>
<feature type="region of interest" description="Disordered" evidence="1">
    <location>
        <begin position="576"/>
        <end position="628"/>
    </location>
</feature>
<feature type="compositionally biased region" description="Basic and acidic residues" evidence="1">
    <location>
        <begin position="198"/>
        <end position="210"/>
    </location>
</feature>
<keyword evidence="3" id="KW-1185">Reference proteome</keyword>